<dbReference type="PANTHER" id="PTHR44846:SF1">
    <property type="entry name" value="MANNOSYL-D-GLYCERATE TRANSPORT_METABOLISM SYSTEM REPRESSOR MNGR-RELATED"/>
    <property type="match status" value="1"/>
</dbReference>
<keyword evidence="1" id="KW-0805">Transcription regulation</keyword>
<dbReference type="Gene3D" id="1.10.10.10">
    <property type="entry name" value="Winged helix-like DNA-binding domain superfamily/Winged helix DNA-binding domain"/>
    <property type="match status" value="1"/>
</dbReference>
<dbReference type="SMART" id="SM00345">
    <property type="entry name" value="HTH_GNTR"/>
    <property type="match status" value="1"/>
</dbReference>
<dbReference type="InterPro" id="IPR028978">
    <property type="entry name" value="Chorismate_lyase_/UTRA_dom_sf"/>
</dbReference>
<dbReference type="GO" id="GO:0003700">
    <property type="term" value="F:DNA-binding transcription factor activity"/>
    <property type="evidence" value="ECO:0007669"/>
    <property type="project" value="InterPro"/>
</dbReference>
<evidence type="ECO:0000313" key="5">
    <source>
        <dbReference type="EMBL" id="MCW6536488.1"/>
    </source>
</evidence>
<sequence length="248" mass="27316">MDRGQAVPLYHQIFLQLREEITSGERAFGSRMPTEQELSAQFGVSRITARRALDELAENHLVERKRRVGTTVVFRSPVKPIQGNIEQALDSLLTFGRATKVKLLEVETVPARPPIDEALEIPLNSKVLRVVRMRGLDGVPVGHFVSYIPAALGMKMTRAKLKSTPMLALLEEAGVHIGSARQTISATLADATLSAMLQVDIGSPILRVSRTVLDTNGVPVQHILAQYRSDRYQIRLDLNSPSSAAHLL</sequence>
<dbReference type="Gene3D" id="3.40.1410.10">
    <property type="entry name" value="Chorismate lyase-like"/>
    <property type="match status" value="1"/>
</dbReference>
<dbReference type="InterPro" id="IPR050679">
    <property type="entry name" value="Bact_HTH_transcr_reg"/>
</dbReference>
<dbReference type="InterPro" id="IPR036388">
    <property type="entry name" value="WH-like_DNA-bd_sf"/>
</dbReference>
<keyword evidence="6" id="KW-1185">Reference proteome</keyword>
<dbReference type="CDD" id="cd07377">
    <property type="entry name" value="WHTH_GntR"/>
    <property type="match status" value="1"/>
</dbReference>
<proteinExistence type="predicted"/>
<dbReference type="Pfam" id="PF07702">
    <property type="entry name" value="UTRA"/>
    <property type="match status" value="1"/>
</dbReference>
<dbReference type="EMBL" id="JANFAV010000013">
    <property type="protein sequence ID" value="MCW6536488.1"/>
    <property type="molecule type" value="Genomic_DNA"/>
</dbReference>
<evidence type="ECO:0000256" key="3">
    <source>
        <dbReference type="ARBA" id="ARBA00023163"/>
    </source>
</evidence>
<dbReference type="PRINTS" id="PR00035">
    <property type="entry name" value="HTHGNTR"/>
</dbReference>
<dbReference type="InterPro" id="IPR000524">
    <property type="entry name" value="Tscrpt_reg_HTH_GntR"/>
</dbReference>
<evidence type="ECO:0000313" key="6">
    <source>
        <dbReference type="Proteomes" id="UP001165565"/>
    </source>
</evidence>
<dbReference type="SUPFAM" id="SSF46785">
    <property type="entry name" value="Winged helix' DNA-binding domain"/>
    <property type="match status" value="1"/>
</dbReference>
<comment type="caution">
    <text evidence="5">The sequence shown here is derived from an EMBL/GenBank/DDBJ whole genome shotgun (WGS) entry which is preliminary data.</text>
</comment>
<reference evidence="5" key="1">
    <citation type="submission" date="2022-06" db="EMBL/GenBank/DDBJ databases">
        <title>Sphingomonas sp. nov. isolated from rhizosphere soil of tomato.</title>
        <authorList>
            <person name="Dong H."/>
            <person name="Gao R."/>
        </authorList>
    </citation>
    <scope>NUCLEOTIDE SEQUENCE</scope>
    <source>
        <strain evidence="5">MMSM24</strain>
    </source>
</reference>
<keyword evidence="2" id="KW-0238">DNA-binding</keyword>
<keyword evidence="3" id="KW-0804">Transcription</keyword>
<gene>
    <name evidence="5" type="ORF">NEE01_17050</name>
</gene>
<organism evidence="5 6">
    <name type="scientific">Sphingomonas lycopersici</name>
    <dbReference type="NCBI Taxonomy" id="2951807"/>
    <lineage>
        <taxon>Bacteria</taxon>
        <taxon>Pseudomonadati</taxon>
        <taxon>Pseudomonadota</taxon>
        <taxon>Alphaproteobacteria</taxon>
        <taxon>Sphingomonadales</taxon>
        <taxon>Sphingomonadaceae</taxon>
        <taxon>Sphingomonas</taxon>
    </lineage>
</organism>
<dbReference type="GO" id="GO:0045892">
    <property type="term" value="P:negative regulation of DNA-templated transcription"/>
    <property type="evidence" value="ECO:0007669"/>
    <property type="project" value="TreeGrafter"/>
</dbReference>
<dbReference type="InterPro" id="IPR036390">
    <property type="entry name" value="WH_DNA-bd_sf"/>
</dbReference>
<dbReference type="Pfam" id="PF00392">
    <property type="entry name" value="GntR"/>
    <property type="match status" value="1"/>
</dbReference>
<dbReference type="SMART" id="SM00866">
    <property type="entry name" value="UTRA"/>
    <property type="match status" value="1"/>
</dbReference>
<dbReference type="PANTHER" id="PTHR44846">
    <property type="entry name" value="MANNOSYL-D-GLYCERATE TRANSPORT/METABOLISM SYSTEM REPRESSOR MNGR-RELATED"/>
    <property type="match status" value="1"/>
</dbReference>
<dbReference type="SUPFAM" id="SSF64288">
    <property type="entry name" value="Chorismate lyase-like"/>
    <property type="match status" value="1"/>
</dbReference>
<evidence type="ECO:0000259" key="4">
    <source>
        <dbReference type="PROSITE" id="PS50949"/>
    </source>
</evidence>
<feature type="domain" description="HTH gntR-type" evidence="4">
    <location>
        <begin position="7"/>
        <end position="75"/>
    </location>
</feature>
<dbReference type="PROSITE" id="PS50949">
    <property type="entry name" value="HTH_GNTR"/>
    <property type="match status" value="1"/>
</dbReference>
<accession>A0AA41ZIT7</accession>
<protein>
    <submittedName>
        <fullName evidence="5">GntR family transcriptional regulator</fullName>
    </submittedName>
</protein>
<dbReference type="Proteomes" id="UP001165565">
    <property type="component" value="Unassembled WGS sequence"/>
</dbReference>
<evidence type="ECO:0000256" key="2">
    <source>
        <dbReference type="ARBA" id="ARBA00023125"/>
    </source>
</evidence>
<evidence type="ECO:0000256" key="1">
    <source>
        <dbReference type="ARBA" id="ARBA00023015"/>
    </source>
</evidence>
<dbReference type="GO" id="GO:0003677">
    <property type="term" value="F:DNA binding"/>
    <property type="evidence" value="ECO:0007669"/>
    <property type="project" value="UniProtKB-KW"/>
</dbReference>
<dbReference type="InterPro" id="IPR011663">
    <property type="entry name" value="UTRA"/>
</dbReference>
<name>A0AA41ZIT7_9SPHN</name>
<dbReference type="AlphaFoldDB" id="A0AA41ZIT7"/>